<evidence type="ECO:0000313" key="2">
    <source>
        <dbReference type="EMBL" id="CAA9542861.1"/>
    </source>
</evidence>
<dbReference type="SUPFAM" id="SSF56281">
    <property type="entry name" value="Metallo-hydrolase/oxidoreductase"/>
    <property type="match status" value="1"/>
</dbReference>
<keyword evidence="2" id="KW-0378">Hydrolase</keyword>
<sequence length="268" mass="28959">MTVVSSVDQVAPDLTRLRYLFANLYLWGTSDSWVLIDAGVEGCADDIVKAAGERFGEGTPPQAIVLTHGHFDHVGAFPQLFERWDVPVYAHPLELPHLTGAADYLPPDPSVGGGAMALMSITYPRKAIDLGPRVRPLPADETVPNMPGWRWVHVPGHTAGQVALFRESDRCLIAADAFVTVKQESLYAVATQEQEVHGPPAYFTPDWAAARASVERLAALHPAVAATGHGTPMRGEPLTRGLEALVRDFDEVAVPDRGRYVPEGGQAD</sequence>
<dbReference type="GO" id="GO:0016787">
    <property type="term" value="F:hydrolase activity"/>
    <property type="evidence" value="ECO:0007669"/>
    <property type="project" value="UniProtKB-KW"/>
</dbReference>
<dbReference type="PANTHER" id="PTHR42951">
    <property type="entry name" value="METALLO-BETA-LACTAMASE DOMAIN-CONTAINING"/>
    <property type="match status" value="1"/>
</dbReference>
<reference evidence="2" key="1">
    <citation type="submission" date="2020-02" db="EMBL/GenBank/DDBJ databases">
        <authorList>
            <person name="Meier V. D."/>
        </authorList>
    </citation>
    <scope>NUCLEOTIDE SEQUENCE</scope>
    <source>
        <strain evidence="2">AVDCRST_MAG49</strain>
    </source>
</reference>
<feature type="domain" description="Metallo-beta-lactamase" evidence="1">
    <location>
        <begin position="21"/>
        <end position="229"/>
    </location>
</feature>
<dbReference type="Pfam" id="PF00753">
    <property type="entry name" value="Lactamase_B"/>
    <property type="match status" value="1"/>
</dbReference>
<protein>
    <submittedName>
        <fullName evidence="2">Probable metallo-hydrolase YflN</fullName>
    </submittedName>
</protein>
<dbReference type="Gene3D" id="3.60.15.10">
    <property type="entry name" value="Ribonuclease Z/Hydroxyacylglutathione hydrolase-like"/>
    <property type="match status" value="1"/>
</dbReference>
<accession>A0A6J4U7E0</accession>
<dbReference type="AlphaFoldDB" id="A0A6J4U7E0"/>
<dbReference type="EMBL" id="CADCWG010000063">
    <property type="protein sequence ID" value="CAA9542861.1"/>
    <property type="molecule type" value="Genomic_DNA"/>
</dbReference>
<dbReference type="InterPro" id="IPR036866">
    <property type="entry name" value="RibonucZ/Hydroxyglut_hydro"/>
</dbReference>
<name>A0A6J4U7E0_9BACT</name>
<evidence type="ECO:0000259" key="1">
    <source>
        <dbReference type="SMART" id="SM00849"/>
    </source>
</evidence>
<dbReference type="InterPro" id="IPR050855">
    <property type="entry name" value="NDM-1-like"/>
</dbReference>
<proteinExistence type="predicted"/>
<dbReference type="InterPro" id="IPR001279">
    <property type="entry name" value="Metallo-B-lactamas"/>
</dbReference>
<gene>
    <name evidence="2" type="ORF">AVDCRST_MAG49-1043</name>
</gene>
<organism evidence="2">
    <name type="scientific">uncultured Thermomicrobiales bacterium</name>
    <dbReference type="NCBI Taxonomy" id="1645740"/>
    <lineage>
        <taxon>Bacteria</taxon>
        <taxon>Pseudomonadati</taxon>
        <taxon>Thermomicrobiota</taxon>
        <taxon>Thermomicrobia</taxon>
        <taxon>Thermomicrobiales</taxon>
        <taxon>environmental samples</taxon>
    </lineage>
</organism>
<dbReference type="PANTHER" id="PTHR42951:SF17">
    <property type="entry name" value="METALLO-BETA-LACTAMASE DOMAIN-CONTAINING PROTEIN"/>
    <property type="match status" value="1"/>
</dbReference>
<dbReference type="SMART" id="SM00849">
    <property type="entry name" value="Lactamase_B"/>
    <property type="match status" value="1"/>
</dbReference>
<dbReference type="CDD" id="cd07721">
    <property type="entry name" value="yflN-like_MBL-fold"/>
    <property type="match status" value="1"/>
</dbReference>